<proteinExistence type="predicted"/>
<comment type="catalytic activity">
    <reaction evidence="1">
        <text>[E2 ubiquitin-conjugating enzyme]-S-ubiquitinyl-L-cysteine + [acceptor protein]-L-lysine = [E2 ubiquitin-conjugating enzyme]-L-cysteine + [acceptor protein]-N(6)-ubiquitinyl-L-lysine.</text>
        <dbReference type="EC" id="2.3.2.31"/>
    </reaction>
</comment>
<feature type="region of interest" description="Disordered" evidence="11">
    <location>
        <begin position="1"/>
        <end position="51"/>
    </location>
</feature>
<dbReference type="InterPro" id="IPR044066">
    <property type="entry name" value="TRIAD_supradom"/>
</dbReference>
<dbReference type="PROSITE" id="PS51873">
    <property type="entry name" value="TRIAD"/>
    <property type="match status" value="1"/>
</dbReference>
<evidence type="ECO:0000313" key="14">
    <source>
        <dbReference type="EMBL" id="GAP91673.2"/>
    </source>
</evidence>
<keyword evidence="6 9" id="KW-0863">Zinc-finger</keyword>
<evidence type="ECO:0000256" key="1">
    <source>
        <dbReference type="ARBA" id="ARBA00001798"/>
    </source>
</evidence>
<feature type="compositionally biased region" description="Basic and acidic residues" evidence="11">
    <location>
        <begin position="129"/>
        <end position="145"/>
    </location>
</feature>
<keyword evidence="15" id="KW-1185">Reference proteome</keyword>
<evidence type="ECO:0000256" key="7">
    <source>
        <dbReference type="ARBA" id="ARBA00022786"/>
    </source>
</evidence>
<feature type="domain" description="RING-type" evidence="12">
    <location>
        <begin position="267"/>
        <end position="306"/>
    </location>
</feature>
<keyword evidence="3" id="KW-0808">Transferase</keyword>
<keyword evidence="8" id="KW-0862">Zinc</keyword>
<dbReference type="Gene3D" id="1.20.120.1750">
    <property type="match status" value="1"/>
</dbReference>
<accession>A0A1W2TT20</accession>
<dbReference type="Pfam" id="PF01485">
    <property type="entry name" value="IBR"/>
    <property type="match status" value="1"/>
</dbReference>
<evidence type="ECO:0000256" key="3">
    <source>
        <dbReference type="ARBA" id="ARBA00022679"/>
    </source>
</evidence>
<dbReference type="Proteomes" id="UP000054516">
    <property type="component" value="Unassembled WGS sequence"/>
</dbReference>
<dbReference type="GO" id="GO:0061630">
    <property type="term" value="F:ubiquitin protein ligase activity"/>
    <property type="evidence" value="ECO:0007669"/>
    <property type="project" value="UniProtKB-EC"/>
</dbReference>
<dbReference type="GO" id="GO:0008270">
    <property type="term" value="F:zinc ion binding"/>
    <property type="evidence" value="ECO:0007669"/>
    <property type="project" value="UniProtKB-KW"/>
</dbReference>
<evidence type="ECO:0000256" key="5">
    <source>
        <dbReference type="ARBA" id="ARBA00022737"/>
    </source>
</evidence>
<dbReference type="InterPro" id="IPR001841">
    <property type="entry name" value="Znf_RING"/>
</dbReference>
<gene>
    <name evidence="14" type="ORF">SAMD00023353_6900340</name>
</gene>
<evidence type="ECO:0000259" key="12">
    <source>
        <dbReference type="PROSITE" id="PS50089"/>
    </source>
</evidence>
<keyword evidence="4" id="KW-0479">Metal-binding</keyword>
<dbReference type="GO" id="GO:0016567">
    <property type="term" value="P:protein ubiquitination"/>
    <property type="evidence" value="ECO:0007669"/>
    <property type="project" value="InterPro"/>
</dbReference>
<reference evidence="14" key="1">
    <citation type="submission" date="2016-03" db="EMBL/GenBank/DDBJ databases">
        <title>Draft genome sequence of Rosellinia necatrix.</title>
        <authorList>
            <person name="Kanematsu S."/>
        </authorList>
    </citation>
    <scope>NUCLEOTIDE SEQUENCE [LARGE SCALE GENOMIC DNA]</scope>
    <source>
        <strain evidence="14">W97</strain>
    </source>
</reference>
<feature type="region of interest" description="Disordered" evidence="11">
    <location>
        <begin position="749"/>
        <end position="785"/>
    </location>
</feature>
<dbReference type="Gene3D" id="3.30.40.10">
    <property type="entry name" value="Zinc/RING finger domain, C3HC4 (zinc finger)"/>
    <property type="match status" value="1"/>
</dbReference>
<name>A0A1W2TT20_ROSNE</name>
<dbReference type="SUPFAM" id="SSF57850">
    <property type="entry name" value="RING/U-box"/>
    <property type="match status" value="2"/>
</dbReference>
<dbReference type="PANTHER" id="PTHR11685">
    <property type="entry name" value="RBR FAMILY RING FINGER AND IBR DOMAIN-CONTAINING"/>
    <property type="match status" value="1"/>
</dbReference>
<dbReference type="EC" id="2.3.2.31" evidence="2"/>
<dbReference type="AlphaFoldDB" id="A0A1W2TT20"/>
<keyword evidence="7" id="KW-0833">Ubl conjugation pathway</keyword>
<evidence type="ECO:0000256" key="9">
    <source>
        <dbReference type="PROSITE-ProRule" id="PRU00175"/>
    </source>
</evidence>
<keyword evidence="5" id="KW-0677">Repeat</keyword>
<feature type="compositionally biased region" description="Acidic residues" evidence="11">
    <location>
        <begin position="749"/>
        <end position="770"/>
    </location>
</feature>
<feature type="domain" description="RING-type" evidence="13">
    <location>
        <begin position="263"/>
        <end position="479"/>
    </location>
</feature>
<protein>
    <recommendedName>
        <fullName evidence="2">RBR-type E3 ubiquitin transferase</fullName>
        <ecNumber evidence="2">2.3.2.31</ecNumber>
    </recommendedName>
</protein>
<evidence type="ECO:0000256" key="2">
    <source>
        <dbReference type="ARBA" id="ARBA00012251"/>
    </source>
</evidence>
<evidence type="ECO:0000256" key="11">
    <source>
        <dbReference type="SAM" id="MobiDB-lite"/>
    </source>
</evidence>
<evidence type="ECO:0000256" key="4">
    <source>
        <dbReference type="ARBA" id="ARBA00022723"/>
    </source>
</evidence>
<evidence type="ECO:0000256" key="10">
    <source>
        <dbReference type="SAM" id="Coils"/>
    </source>
</evidence>
<dbReference type="STRING" id="77044.A0A1W2TT20"/>
<dbReference type="InterPro" id="IPR013083">
    <property type="entry name" value="Znf_RING/FYVE/PHD"/>
</dbReference>
<organism evidence="14">
    <name type="scientific">Rosellinia necatrix</name>
    <name type="common">White root-rot fungus</name>
    <dbReference type="NCBI Taxonomy" id="77044"/>
    <lineage>
        <taxon>Eukaryota</taxon>
        <taxon>Fungi</taxon>
        <taxon>Dikarya</taxon>
        <taxon>Ascomycota</taxon>
        <taxon>Pezizomycotina</taxon>
        <taxon>Sordariomycetes</taxon>
        <taxon>Xylariomycetidae</taxon>
        <taxon>Xylariales</taxon>
        <taxon>Xylariaceae</taxon>
        <taxon>Rosellinia</taxon>
    </lineage>
</organism>
<feature type="compositionally biased region" description="Acidic residues" evidence="11">
    <location>
        <begin position="26"/>
        <end position="51"/>
    </location>
</feature>
<dbReference type="OrthoDB" id="9977870at2759"/>
<evidence type="ECO:0000313" key="15">
    <source>
        <dbReference type="Proteomes" id="UP000054516"/>
    </source>
</evidence>
<dbReference type="InterPro" id="IPR002867">
    <property type="entry name" value="IBR_dom"/>
</dbReference>
<keyword evidence="10" id="KW-0175">Coiled coil</keyword>
<dbReference type="EMBL" id="DF977514">
    <property type="protein sequence ID" value="GAP91673.2"/>
    <property type="molecule type" value="Genomic_DNA"/>
</dbReference>
<evidence type="ECO:0000259" key="13">
    <source>
        <dbReference type="PROSITE" id="PS51873"/>
    </source>
</evidence>
<evidence type="ECO:0000256" key="6">
    <source>
        <dbReference type="ARBA" id="ARBA00022771"/>
    </source>
</evidence>
<dbReference type="OMA" id="CCLNQIP"/>
<dbReference type="CDD" id="cd22584">
    <property type="entry name" value="Rcat_RBR_unk"/>
    <property type="match status" value="1"/>
</dbReference>
<feature type="coiled-coil region" evidence="10">
    <location>
        <begin position="472"/>
        <end position="591"/>
    </location>
</feature>
<dbReference type="InterPro" id="IPR031127">
    <property type="entry name" value="E3_UB_ligase_RBR"/>
</dbReference>
<dbReference type="CDD" id="cd20335">
    <property type="entry name" value="BRcat_RBR"/>
    <property type="match status" value="1"/>
</dbReference>
<evidence type="ECO:0000256" key="8">
    <source>
        <dbReference type="ARBA" id="ARBA00022833"/>
    </source>
</evidence>
<sequence>MIIIEQAPSPTEELSIAHDVSVEQQQQEEEEEEKEEQEAVDAEWDGNGEEEEEIEQTIKAANAEITAALETPPDLLAVDWEKYPPPKGLRYTGDIESDEVLRIVQESIDRIKTRIREEEERKLEAEIAGRALEEQAGQEDDRAKQPESIADPARGDTAGTDNPEQPPGSEQDAAAGSAGGAAGFLTELPKRPRKRTLTSLFRKLNGSPEHGESSAAGAARHRLLTSSSQAELVTLSARKRFVIDLIRKATGEYTSPTSSLQEPEVECVSCLDDFAPSATVRAPSCGHHYCTPCFGRLVAAACESEQRWPPRCCLGAIPRATVLAHAADDGQRDRYRARAREWDLPAGERVYCGRPDCSLFIRPEYVIAAQGVARCDEGHYTCIACRGPRHEDLGGGGGSSGGGGGGSICPRDWELARTSELAAAEGWQRCPGCGAYVEHREACQHMTCRCGAEFCYVCGARWRGCACTMEQLGAVKARAAALRRERAEAEAREAAEALEAVRLVAAFEREEARKAELLRRERARAREERRARELEARIAREGERRRAVMLRFGALRAALDALHGAQEAAVRARQERRARALRARAEKSLRRLLEAHAGERAARRAGTDGRIAAREAALGAEYAARLAEERRIEARYAAELRAFWDGRKGGEESARRARDDLGRKMDAAFRAWRKWSRNELDACRHHAREELAIAEELMDEGERRARRAAAAEAREAARRGAAELRWVREVVAERNRLLDDGEIAELEGGEDIDAWFAESPEEEEEGEGEGEALAMDQVLEIGGTS</sequence>
<dbReference type="PROSITE" id="PS50089">
    <property type="entry name" value="ZF_RING_2"/>
    <property type="match status" value="1"/>
</dbReference>
<feature type="region of interest" description="Disordered" evidence="11">
    <location>
        <begin position="129"/>
        <end position="189"/>
    </location>
</feature>